<organism evidence="20 21">
    <name type="scientific">Chaetomidium leptoderma</name>
    <dbReference type="NCBI Taxonomy" id="669021"/>
    <lineage>
        <taxon>Eukaryota</taxon>
        <taxon>Fungi</taxon>
        <taxon>Dikarya</taxon>
        <taxon>Ascomycota</taxon>
        <taxon>Pezizomycotina</taxon>
        <taxon>Sordariomycetes</taxon>
        <taxon>Sordariomycetidae</taxon>
        <taxon>Sordariales</taxon>
        <taxon>Chaetomiaceae</taxon>
        <taxon>Chaetomidium</taxon>
    </lineage>
</organism>
<feature type="binding site" evidence="15">
    <location>
        <position position="232"/>
    </location>
    <ligand>
        <name>Ca(2+)</name>
        <dbReference type="ChEBI" id="CHEBI:29108"/>
        <label>1</label>
    </ligand>
</feature>
<dbReference type="SMART" id="SM00642">
    <property type="entry name" value="Aamy"/>
    <property type="match status" value="1"/>
</dbReference>
<evidence type="ECO:0000256" key="3">
    <source>
        <dbReference type="ARBA" id="ARBA00008061"/>
    </source>
</evidence>
<keyword evidence="12" id="KW-0326">Glycosidase</keyword>
<dbReference type="InterPro" id="IPR006047">
    <property type="entry name" value="GH13_cat_dom"/>
</dbReference>
<feature type="active site" description="Proton donor" evidence="13">
    <location>
        <position position="252"/>
    </location>
</feature>
<evidence type="ECO:0000256" key="17">
    <source>
        <dbReference type="PIRSR" id="PIRSR001024-5"/>
    </source>
</evidence>
<sequence>MRTFGQALLLLAGALPRQHGVAALSATEWRKQSIYQVVTDRFARTDLSTTAPCNPADQVYCGGTWRGLISKLDYIQGMGFTAVWISPVVKQIDGNSKDGSSYHGYWAQDIWAVNPAFGTEADLVELSAALHARGMYLMVDIVTNHMAYMGCGACVDYSQFNPFSSASYFHSHCFIDYNSQTLVEVCWQGSDIVSLPDLRTEDGSVRRIWNDWITQMISKYSIDGLRVDSAKHVETSFWSSFSDAAGVYLLGEVFHGDPLYVAPYQKYLDGVADYPSYYGILRAFQSPSGNISQLIATLNTLRGAAQDLSLYGSFLENHDVERFPSFTQDKALAKNAIAFTMLKDGIPINYQGQEQHYAGGGTPRNREALWSSGYPTSSELYTWITRLNQMRTRAIAQDDKYLSYNSHPIYSDEHTIVMRKGYPGSQVVGIFTNVGSSSSATVTLASSATGFEANQALVDVMSCTAYATDPNGGLAVTLANGLPRVLYPTARLASSGICPDLTAPSPTSTSDAACTPAAVDITFNMEMTS</sequence>
<dbReference type="Pfam" id="PF09260">
    <property type="entry name" value="A_amylase_dom_C"/>
    <property type="match status" value="1"/>
</dbReference>
<evidence type="ECO:0000313" key="20">
    <source>
        <dbReference type="EMBL" id="KAK4154020.1"/>
    </source>
</evidence>
<feature type="binding site" evidence="17">
    <location>
        <position position="366"/>
    </location>
    <ligand>
        <name>substrate</name>
    </ligand>
</feature>
<dbReference type="PIRSF" id="PIRSF001024">
    <property type="entry name" value="Alph-amyl_fung"/>
    <property type="match status" value="1"/>
</dbReference>
<comment type="catalytic activity">
    <reaction evidence="1">
        <text>Endohydrolysis of (1-&gt;4)-alpha-D-glucosidic linkages in polysaccharides containing three or more (1-&gt;4)-alpha-linked D-glucose units.</text>
        <dbReference type="EC" id="3.2.1.1"/>
    </reaction>
</comment>
<dbReference type="InterPro" id="IPR017853">
    <property type="entry name" value="GH"/>
</dbReference>
<feature type="site" description="Transition state stabilizer" evidence="14">
    <location>
        <position position="319"/>
    </location>
</feature>
<proteinExistence type="inferred from homology"/>
<evidence type="ECO:0000256" key="8">
    <source>
        <dbReference type="ARBA" id="ARBA00022837"/>
    </source>
</evidence>
<evidence type="ECO:0000256" key="10">
    <source>
        <dbReference type="ARBA" id="ARBA00023180"/>
    </source>
</evidence>
<evidence type="ECO:0000256" key="5">
    <source>
        <dbReference type="ARBA" id="ARBA00022723"/>
    </source>
</evidence>
<evidence type="ECO:0000256" key="15">
    <source>
        <dbReference type="PIRSR" id="PIRSR001024-3"/>
    </source>
</evidence>
<evidence type="ECO:0000313" key="21">
    <source>
        <dbReference type="Proteomes" id="UP001302745"/>
    </source>
</evidence>
<dbReference type="GO" id="GO:0005509">
    <property type="term" value="F:calcium ion binding"/>
    <property type="evidence" value="ECO:0007669"/>
    <property type="project" value="InterPro"/>
</dbReference>
<feature type="binding site" evidence="17">
    <location>
        <position position="256"/>
    </location>
    <ligand>
        <name>substrate</name>
    </ligand>
</feature>
<dbReference type="EMBL" id="MU856923">
    <property type="protein sequence ID" value="KAK4154020.1"/>
    <property type="molecule type" value="Genomic_DNA"/>
</dbReference>
<protein>
    <recommendedName>
        <fullName evidence="4">alpha-amylase</fullName>
        <ecNumber evidence="4">3.2.1.1</ecNumber>
    </recommendedName>
</protein>
<evidence type="ECO:0000256" key="13">
    <source>
        <dbReference type="PIRSR" id="PIRSR001024-1"/>
    </source>
</evidence>
<dbReference type="Proteomes" id="UP001302745">
    <property type="component" value="Unassembled WGS sequence"/>
</dbReference>
<dbReference type="InterPro" id="IPR015340">
    <property type="entry name" value="A_amylase_C_dom"/>
</dbReference>
<evidence type="ECO:0000256" key="18">
    <source>
        <dbReference type="SAM" id="SignalP"/>
    </source>
</evidence>
<dbReference type="CDD" id="cd11319">
    <property type="entry name" value="AmyAc_euk_AmyA"/>
    <property type="match status" value="1"/>
</dbReference>
<dbReference type="Gene3D" id="3.20.20.80">
    <property type="entry name" value="Glycosidases"/>
    <property type="match status" value="1"/>
</dbReference>
<dbReference type="AlphaFoldDB" id="A0AAN6VPF2"/>
<dbReference type="PANTHER" id="PTHR10357">
    <property type="entry name" value="ALPHA-AMYLASE FAMILY MEMBER"/>
    <property type="match status" value="1"/>
</dbReference>
<dbReference type="GO" id="GO:0016052">
    <property type="term" value="P:carbohydrate catabolic process"/>
    <property type="evidence" value="ECO:0007669"/>
    <property type="project" value="InterPro"/>
</dbReference>
<feature type="binding site" evidence="15">
    <location>
        <position position="228"/>
    </location>
    <ligand>
        <name>Ca(2+)</name>
        <dbReference type="ChEBI" id="CHEBI:29108"/>
        <label>2</label>
    </ligand>
</feature>
<reference evidence="20" key="2">
    <citation type="submission" date="2023-05" db="EMBL/GenBank/DDBJ databases">
        <authorList>
            <consortium name="Lawrence Berkeley National Laboratory"/>
            <person name="Steindorff A."/>
            <person name="Hensen N."/>
            <person name="Bonometti L."/>
            <person name="Westerberg I."/>
            <person name="Brannstrom I.O."/>
            <person name="Guillou S."/>
            <person name="Cros-Aarteil S."/>
            <person name="Calhoun S."/>
            <person name="Haridas S."/>
            <person name="Kuo A."/>
            <person name="Mondo S."/>
            <person name="Pangilinan J."/>
            <person name="Riley R."/>
            <person name="Labutti K."/>
            <person name="Andreopoulos B."/>
            <person name="Lipzen A."/>
            <person name="Chen C."/>
            <person name="Yanf M."/>
            <person name="Daum C."/>
            <person name="Ng V."/>
            <person name="Clum A."/>
            <person name="Ohm R."/>
            <person name="Martin F."/>
            <person name="Silar P."/>
            <person name="Natvig D."/>
            <person name="Lalanne C."/>
            <person name="Gautier V."/>
            <person name="Ament-Velasquez S.L."/>
            <person name="Kruys A."/>
            <person name="Hutchinson M.I."/>
            <person name="Powell A.J."/>
            <person name="Barry K."/>
            <person name="Miller A.N."/>
            <person name="Grigoriev I.V."/>
            <person name="Debuchy R."/>
            <person name="Gladieux P."/>
            <person name="Thoren M.H."/>
            <person name="Johannesson H."/>
        </authorList>
    </citation>
    <scope>NUCLEOTIDE SEQUENCE</scope>
    <source>
        <strain evidence="20">CBS 538.74</strain>
    </source>
</reference>
<feature type="binding site" evidence="15">
    <location>
        <position position="144"/>
    </location>
    <ligand>
        <name>Ca(2+)</name>
        <dbReference type="ChEBI" id="CHEBI:29108"/>
        <label>1</label>
    </ligand>
</feature>
<feature type="binding site" evidence="17">
    <location>
        <position position="226"/>
    </location>
    <ligand>
        <name>substrate</name>
    </ligand>
</feature>
<feature type="binding site" evidence="15">
    <location>
        <position position="252"/>
    </location>
    <ligand>
        <name>Ca(2+)</name>
        <dbReference type="ChEBI" id="CHEBI:29108"/>
        <label>2</label>
    </ligand>
</feature>
<feature type="domain" description="Glycosyl hydrolase family 13 catalytic" evidence="19">
    <location>
        <begin position="36"/>
        <end position="391"/>
    </location>
</feature>
<dbReference type="Pfam" id="PF00128">
    <property type="entry name" value="Alpha-amylase"/>
    <property type="match status" value="1"/>
</dbReference>
<keyword evidence="11" id="KW-0119">Carbohydrate metabolism</keyword>
<dbReference type="InterPro" id="IPR013780">
    <property type="entry name" value="Glyco_hydro_b"/>
</dbReference>
<feature type="binding site" evidence="17">
    <location>
        <position position="58"/>
    </location>
    <ligand>
        <name>substrate</name>
    </ligand>
</feature>
<evidence type="ECO:0000256" key="16">
    <source>
        <dbReference type="PIRSR" id="PIRSR001024-4"/>
    </source>
</evidence>
<feature type="disulfide bond" evidence="16">
    <location>
        <begin position="53"/>
        <end position="61"/>
    </location>
</feature>
<keyword evidence="6 18" id="KW-0732">Signal</keyword>
<feature type="binding site" evidence="15">
    <location>
        <position position="197"/>
    </location>
    <ligand>
        <name>Ca(2+)</name>
        <dbReference type="ChEBI" id="CHEBI:29108"/>
        <label>1</label>
    </ligand>
</feature>
<feature type="disulfide bond" evidence="16">
    <location>
        <begin position="463"/>
        <end position="498"/>
    </location>
</feature>
<evidence type="ECO:0000256" key="6">
    <source>
        <dbReference type="ARBA" id="ARBA00022729"/>
    </source>
</evidence>
<evidence type="ECO:0000256" key="14">
    <source>
        <dbReference type="PIRSR" id="PIRSR001024-2"/>
    </source>
</evidence>
<dbReference type="FunFam" id="2.60.40.1180:FF:000037">
    <property type="entry name" value="Alpha-amylase A"/>
    <property type="match status" value="1"/>
</dbReference>
<evidence type="ECO:0000256" key="2">
    <source>
        <dbReference type="ARBA" id="ARBA00001913"/>
    </source>
</evidence>
<dbReference type="FunFam" id="3.20.20.80:FF:000120">
    <property type="entry name" value="Alpha-amylase A"/>
    <property type="match status" value="1"/>
</dbReference>
<keyword evidence="7 20" id="KW-0378">Hydrolase</keyword>
<feature type="signal peptide" evidence="18">
    <location>
        <begin position="1"/>
        <end position="23"/>
    </location>
</feature>
<evidence type="ECO:0000259" key="19">
    <source>
        <dbReference type="SMART" id="SM00642"/>
    </source>
</evidence>
<evidence type="ECO:0000256" key="4">
    <source>
        <dbReference type="ARBA" id="ARBA00012595"/>
    </source>
</evidence>
<keyword evidence="9 16" id="KW-1015">Disulfide bond</keyword>
<dbReference type="PANTHER" id="PTHR10357:SF215">
    <property type="entry name" value="ALPHA-AMYLASE 1"/>
    <property type="match status" value="1"/>
</dbReference>
<name>A0AAN6VPF2_9PEZI</name>
<dbReference type="SUPFAM" id="SSF51011">
    <property type="entry name" value="Glycosyl hydrolase domain"/>
    <property type="match status" value="1"/>
</dbReference>
<dbReference type="EC" id="3.2.1.1" evidence="4"/>
<dbReference type="InterPro" id="IPR013777">
    <property type="entry name" value="A-amylase-like"/>
</dbReference>
<gene>
    <name evidence="20" type="ORF">C8A00DRAFT_33194</name>
</gene>
<feature type="binding site" evidence="15">
    <location>
        <position position="184"/>
    </location>
    <ligand>
        <name>Ca(2+)</name>
        <dbReference type="ChEBI" id="CHEBI:29108"/>
        <label>1</label>
    </ligand>
</feature>
<keyword evidence="5 15" id="KW-0479">Metal-binding</keyword>
<evidence type="ECO:0000256" key="7">
    <source>
        <dbReference type="ARBA" id="ARBA00022801"/>
    </source>
</evidence>
<comment type="similarity">
    <text evidence="3">Belongs to the glycosyl hydrolase 13 family.</text>
</comment>
<reference evidence="20" key="1">
    <citation type="journal article" date="2023" name="Mol. Phylogenet. Evol.">
        <title>Genome-scale phylogeny and comparative genomics of the fungal order Sordariales.</title>
        <authorList>
            <person name="Hensen N."/>
            <person name="Bonometti L."/>
            <person name="Westerberg I."/>
            <person name="Brannstrom I.O."/>
            <person name="Guillou S."/>
            <person name="Cros-Aarteil S."/>
            <person name="Calhoun S."/>
            <person name="Haridas S."/>
            <person name="Kuo A."/>
            <person name="Mondo S."/>
            <person name="Pangilinan J."/>
            <person name="Riley R."/>
            <person name="LaButti K."/>
            <person name="Andreopoulos B."/>
            <person name="Lipzen A."/>
            <person name="Chen C."/>
            <person name="Yan M."/>
            <person name="Daum C."/>
            <person name="Ng V."/>
            <person name="Clum A."/>
            <person name="Steindorff A."/>
            <person name="Ohm R.A."/>
            <person name="Martin F."/>
            <person name="Silar P."/>
            <person name="Natvig D.O."/>
            <person name="Lalanne C."/>
            <person name="Gautier V."/>
            <person name="Ament-Velasquez S.L."/>
            <person name="Kruys A."/>
            <person name="Hutchinson M.I."/>
            <person name="Powell A.J."/>
            <person name="Barry K."/>
            <person name="Miller A.N."/>
            <person name="Grigoriev I.V."/>
            <person name="Debuchy R."/>
            <person name="Gladieux P."/>
            <person name="Hiltunen Thoren M."/>
            <person name="Johannesson H."/>
        </authorList>
    </citation>
    <scope>NUCLEOTIDE SEQUENCE</scope>
    <source>
        <strain evidence="20">CBS 538.74</strain>
    </source>
</reference>
<keyword evidence="8 15" id="KW-0106">Calcium</keyword>
<dbReference type="Gene3D" id="2.60.40.1180">
    <property type="entry name" value="Golgi alpha-mannosidase II"/>
    <property type="match status" value="1"/>
</dbReference>
<evidence type="ECO:0000256" key="9">
    <source>
        <dbReference type="ARBA" id="ARBA00023157"/>
    </source>
</evidence>
<feature type="chain" id="PRO_5042929469" description="alpha-amylase" evidence="18">
    <location>
        <begin position="24"/>
        <end position="529"/>
    </location>
</feature>
<evidence type="ECO:0000256" key="12">
    <source>
        <dbReference type="ARBA" id="ARBA00023295"/>
    </source>
</evidence>
<comment type="caution">
    <text evidence="20">The sequence shown here is derived from an EMBL/GenBank/DDBJ whole genome shotgun (WGS) entry which is preliminary data.</text>
</comment>
<dbReference type="GO" id="GO:0004556">
    <property type="term" value="F:alpha-amylase activity"/>
    <property type="evidence" value="ECO:0007669"/>
    <property type="project" value="UniProtKB-EC"/>
</dbReference>
<feature type="binding site" evidence="17">
    <location>
        <position position="106"/>
    </location>
    <ligand>
        <name>substrate</name>
    </ligand>
</feature>
<feature type="binding site" evidence="17">
    <location>
        <position position="145"/>
    </location>
    <ligand>
        <name>substrate</name>
    </ligand>
</feature>
<dbReference type="SUPFAM" id="SSF51445">
    <property type="entry name" value="(Trans)glycosidases"/>
    <property type="match status" value="1"/>
</dbReference>
<evidence type="ECO:0000256" key="1">
    <source>
        <dbReference type="ARBA" id="ARBA00000548"/>
    </source>
</evidence>
<accession>A0AAN6VPF2</accession>
<evidence type="ECO:0000256" key="11">
    <source>
        <dbReference type="ARBA" id="ARBA00023277"/>
    </source>
</evidence>
<feature type="active site" description="Nucleophile" evidence="13">
    <location>
        <position position="228"/>
    </location>
</feature>
<feature type="binding site" evidence="17">
    <location>
        <position position="319"/>
    </location>
    <ligand>
        <name>substrate</name>
    </ligand>
</feature>
<feature type="disulfide bond" evidence="16">
    <location>
        <begin position="173"/>
        <end position="186"/>
    </location>
</feature>
<keyword evidence="10" id="KW-0325">Glycoprotein</keyword>
<keyword evidence="21" id="KW-1185">Reference proteome</keyword>
<comment type="cofactor">
    <cofactor evidence="2">
        <name>Ca(2+)</name>
        <dbReference type="ChEBI" id="CHEBI:29108"/>
    </cofactor>
</comment>